<sequence>MDDRRDDQKVDICIVVPPFADIATPPLGSAILAAACKARGLSVRVLHGNILLASLSGYDAYRAVSDSSIKQMVGERLFRDHAYPAAMRARLGEPGPVPEALKAEHDAIAPTVGPFLDALTEQIVALAPRILGISSVFQQNLASAALALRVKAAAPEICIVLGGANIASPMGEALADIFTGVDHFFSGEADIAFPDFCERYVLKGERPAARVVHCEPIRDMRVTPTPDFSDFFADLRAAQARRQLPPELPYSLPMESSRGCWWGAKNHCTFCGLNGETMSFREKPAALILEEFDAVGDLWGVKRFMLADNIMPLRYLKDLLPVLAEREERPNLFYEVKANLTHEQLDLMARAGIDAIQPGIESLSSSVLRLMRKGVSGLQNIMLLRDSRSFAIRVVWNYLYGLPGETAGAYRAVLDLMPRIEHLQAPSGMSGIVIDRFSPYFNDPATFGIADLTPIPVYRALYPDAAALDRIAYHFMGRYSTELLRDPALLRALEDEIERWKQQWARRSPPVLAIVKSSAAGAMIADTRRVARQPLTIIAPDRVAALRSFERPVTRGDLDPALAAHAEWFLARDMLIEHEGKLLNVVTHAGTRASPALQRREQQKAAGLAA</sequence>
<feature type="domain" description="Radical SAM core" evidence="6">
    <location>
        <begin position="246"/>
        <end position="478"/>
    </location>
</feature>
<keyword evidence="5" id="KW-0411">Iron-sulfur</keyword>
<dbReference type="Pfam" id="PF04055">
    <property type="entry name" value="Radical_SAM"/>
    <property type="match status" value="1"/>
</dbReference>
<dbReference type="InterPro" id="IPR006638">
    <property type="entry name" value="Elp3/MiaA/NifB-like_rSAM"/>
</dbReference>
<keyword evidence="4" id="KW-0408">Iron</keyword>
<dbReference type="InterPro" id="IPR058240">
    <property type="entry name" value="rSAM_sf"/>
</dbReference>
<dbReference type="SFLD" id="SFLDS00029">
    <property type="entry name" value="Radical_SAM"/>
    <property type="match status" value="1"/>
</dbReference>
<dbReference type="GO" id="GO:0005829">
    <property type="term" value="C:cytosol"/>
    <property type="evidence" value="ECO:0007669"/>
    <property type="project" value="TreeGrafter"/>
</dbReference>
<name>A0A160TI96_9ZZZZ</name>
<evidence type="ECO:0000313" key="7">
    <source>
        <dbReference type="EMBL" id="CUS44655.1"/>
    </source>
</evidence>
<evidence type="ECO:0000256" key="5">
    <source>
        <dbReference type="ARBA" id="ARBA00023014"/>
    </source>
</evidence>
<keyword evidence="3" id="KW-0479">Metal-binding</keyword>
<evidence type="ECO:0000256" key="3">
    <source>
        <dbReference type="ARBA" id="ARBA00022723"/>
    </source>
</evidence>
<dbReference type="SMART" id="SM00729">
    <property type="entry name" value="Elp3"/>
    <property type="match status" value="1"/>
</dbReference>
<dbReference type="PANTHER" id="PTHR43409">
    <property type="entry name" value="ANAEROBIC MAGNESIUM-PROTOPORPHYRIN IX MONOMETHYL ESTER CYCLASE-RELATED"/>
    <property type="match status" value="1"/>
</dbReference>
<reference evidence="7" key="1">
    <citation type="submission" date="2015-10" db="EMBL/GenBank/DDBJ databases">
        <authorList>
            <person name="Gilbert D.G."/>
        </authorList>
    </citation>
    <scope>NUCLEOTIDE SEQUENCE</scope>
</reference>
<dbReference type="Gene3D" id="3.80.30.20">
    <property type="entry name" value="tm_1862 like domain"/>
    <property type="match status" value="1"/>
</dbReference>
<dbReference type="InterPro" id="IPR007197">
    <property type="entry name" value="rSAM"/>
</dbReference>
<dbReference type="InterPro" id="IPR023404">
    <property type="entry name" value="rSAM_horseshoe"/>
</dbReference>
<dbReference type="PROSITE" id="PS51918">
    <property type="entry name" value="RADICAL_SAM"/>
    <property type="match status" value="1"/>
</dbReference>
<accession>A0A160TI96</accession>
<keyword evidence="2" id="KW-0949">S-adenosyl-L-methionine</keyword>
<dbReference type="InterPro" id="IPR023984">
    <property type="entry name" value="rSAM_ocin_1"/>
</dbReference>
<dbReference type="InterPro" id="IPR051198">
    <property type="entry name" value="BchE-like"/>
</dbReference>
<dbReference type="SFLD" id="SFLDF00324">
    <property type="entry name" value="bacteriocin_maturation"/>
    <property type="match status" value="1"/>
</dbReference>
<dbReference type="PANTHER" id="PTHR43409:SF7">
    <property type="entry name" value="BLL1977 PROTEIN"/>
    <property type="match status" value="1"/>
</dbReference>
<proteinExistence type="predicted"/>
<dbReference type="GO" id="GO:0051536">
    <property type="term" value="F:iron-sulfur cluster binding"/>
    <property type="evidence" value="ECO:0007669"/>
    <property type="project" value="UniProtKB-KW"/>
</dbReference>
<dbReference type="AlphaFoldDB" id="A0A160TI96"/>
<evidence type="ECO:0000256" key="2">
    <source>
        <dbReference type="ARBA" id="ARBA00022691"/>
    </source>
</evidence>
<organism evidence="7">
    <name type="scientific">hydrothermal vent metagenome</name>
    <dbReference type="NCBI Taxonomy" id="652676"/>
    <lineage>
        <taxon>unclassified sequences</taxon>
        <taxon>metagenomes</taxon>
        <taxon>ecological metagenomes</taxon>
    </lineage>
</organism>
<dbReference type="SFLD" id="SFLDG01082">
    <property type="entry name" value="B12-binding_domain_containing"/>
    <property type="match status" value="1"/>
</dbReference>
<dbReference type="GO" id="GO:0003824">
    <property type="term" value="F:catalytic activity"/>
    <property type="evidence" value="ECO:0007669"/>
    <property type="project" value="InterPro"/>
</dbReference>
<dbReference type="GO" id="GO:0046872">
    <property type="term" value="F:metal ion binding"/>
    <property type="evidence" value="ECO:0007669"/>
    <property type="project" value="UniProtKB-KW"/>
</dbReference>
<gene>
    <name evidence="7" type="ORF">MGWOODY_Smn1719</name>
</gene>
<evidence type="ECO:0000256" key="1">
    <source>
        <dbReference type="ARBA" id="ARBA00001966"/>
    </source>
</evidence>
<dbReference type="EMBL" id="CZQE01000165">
    <property type="protein sequence ID" value="CUS44655.1"/>
    <property type="molecule type" value="Genomic_DNA"/>
</dbReference>
<evidence type="ECO:0000259" key="6">
    <source>
        <dbReference type="PROSITE" id="PS51918"/>
    </source>
</evidence>
<dbReference type="NCBIfam" id="TIGR03975">
    <property type="entry name" value="rSAM_ocin_1"/>
    <property type="match status" value="1"/>
</dbReference>
<comment type="cofactor">
    <cofactor evidence="1">
        <name>[4Fe-4S] cluster</name>
        <dbReference type="ChEBI" id="CHEBI:49883"/>
    </cofactor>
</comment>
<dbReference type="SUPFAM" id="SSF102114">
    <property type="entry name" value="Radical SAM enzymes"/>
    <property type="match status" value="1"/>
</dbReference>
<protein>
    <submittedName>
        <fullName evidence="7">Radical SAM/B12 binding domain protein</fullName>
    </submittedName>
</protein>
<dbReference type="Gene3D" id="3.40.50.280">
    <property type="entry name" value="Cobalamin-binding domain"/>
    <property type="match status" value="1"/>
</dbReference>
<evidence type="ECO:0000256" key="4">
    <source>
        <dbReference type="ARBA" id="ARBA00023004"/>
    </source>
</evidence>